<dbReference type="InterPro" id="IPR001646">
    <property type="entry name" value="5peptide_repeat"/>
</dbReference>
<protein>
    <submittedName>
        <fullName evidence="1">Pentapeptide repeat-containing protein</fullName>
    </submittedName>
</protein>
<accession>A0A6M0RD80</accession>
<gene>
    <name evidence="1" type="ORF">DXZ20_00385</name>
</gene>
<organism evidence="1 2">
    <name type="scientific">Adonisia turfae CCMR0081</name>
    <dbReference type="NCBI Taxonomy" id="2292702"/>
    <lineage>
        <taxon>Bacteria</taxon>
        <taxon>Bacillati</taxon>
        <taxon>Cyanobacteriota</taxon>
        <taxon>Adonisia</taxon>
        <taxon>Adonisia turfae</taxon>
    </lineage>
</organism>
<dbReference type="InterPro" id="IPR051082">
    <property type="entry name" value="Pentapeptide-BTB/POZ_domain"/>
</dbReference>
<dbReference type="Pfam" id="PF00805">
    <property type="entry name" value="Pentapeptide"/>
    <property type="match status" value="1"/>
</dbReference>
<proteinExistence type="predicted"/>
<dbReference type="Proteomes" id="UP000481033">
    <property type="component" value="Unassembled WGS sequence"/>
</dbReference>
<dbReference type="SUPFAM" id="SSF141571">
    <property type="entry name" value="Pentapeptide repeat-like"/>
    <property type="match status" value="1"/>
</dbReference>
<keyword evidence="2" id="KW-1185">Reference proteome</keyword>
<evidence type="ECO:0000313" key="1">
    <source>
        <dbReference type="EMBL" id="NEZ54186.1"/>
    </source>
</evidence>
<dbReference type="AlphaFoldDB" id="A0A6M0RD80"/>
<dbReference type="RefSeq" id="WP_163695529.1">
    <property type="nucleotide sequence ID" value="NZ_QXHD01000001.1"/>
</dbReference>
<reference evidence="1 2" key="1">
    <citation type="journal article" date="2020" name="Microb. Ecol.">
        <title>Ecogenomics of the Marine Benthic Filamentous Cyanobacterium Adonisia.</title>
        <authorList>
            <person name="Walter J.M."/>
            <person name="Coutinho F.H."/>
            <person name="Leomil L."/>
            <person name="Hargreaves P.I."/>
            <person name="Campeao M.E."/>
            <person name="Vieira V.V."/>
            <person name="Silva B.S."/>
            <person name="Fistarol G.O."/>
            <person name="Salomon P.S."/>
            <person name="Sawabe T."/>
            <person name="Mino S."/>
            <person name="Hosokawa M."/>
            <person name="Miyashita H."/>
            <person name="Maruyama F."/>
            <person name="van Verk M.C."/>
            <person name="Dutilh B.E."/>
            <person name="Thompson C.C."/>
            <person name="Thompson F.L."/>
        </authorList>
    </citation>
    <scope>NUCLEOTIDE SEQUENCE [LARGE SCALE GENOMIC DNA]</scope>
    <source>
        <strain evidence="1 2">CCMR0081</strain>
    </source>
</reference>
<dbReference type="EMBL" id="QXHD01000001">
    <property type="protein sequence ID" value="NEZ54186.1"/>
    <property type="molecule type" value="Genomic_DNA"/>
</dbReference>
<dbReference type="Gene3D" id="2.160.20.80">
    <property type="entry name" value="E3 ubiquitin-protein ligase SopA"/>
    <property type="match status" value="1"/>
</dbReference>
<dbReference type="PANTHER" id="PTHR14136:SF17">
    <property type="entry name" value="BTB_POZ DOMAIN-CONTAINING PROTEIN KCTD9"/>
    <property type="match status" value="1"/>
</dbReference>
<comment type="caution">
    <text evidence="1">The sequence shown here is derived from an EMBL/GenBank/DDBJ whole genome shotgun (WGS) entry which is preliminary data.</text>
</comment>
<sequence length="360" mass="39818">LRRANLRGVDLSSFNLSRADLSGADLSGANLRTAQMLGTDFEKAVLTGACLEDWNINSATNFDGAICDYIYLKQGQDERRPREGTFNPGEFATLFQQVVDTVDLIFKDGIDWQAFFQSFQEMRSRYPEQDFAIQAIEKKQDNAFVVRLEVSQKTYKALVESQFKELYETKLVLMEQRYRAELQAKDSEIVAYREQSASLIEIVKLQASRPITVEATAVAENSNRKTDLRGAQFGGGFAETVEGDQIGGTINNYGPNAEDITRLLTALRDQAQTFPTEQKDDANDVLDDLERDLAEEQHDQGRIGRRLKKLVALGAAIGTIASGAAAVSGDVSTFTGNVIELTEQLGIPIEQVQLPASDTP</sequence>
<dbReference type="PANTHER" id="PTHR14136">
    <property type="entry name" value="BTB_POZ DOMAIN-CONTAINING PROTEIN KCTD9"/>
    <property type="match status" value="1"/>
</dbReference>
<feature type="non-terminal residue" evidence="1">
    <location>
        <position position="1"/>
    </location>
</feature>
<name>A0A6M0RD80_9CYAN</name>
<evidence type="ECO:0000313" key="2">
    <source>
        <dbReference type="Proteomes" id="UP000481033"/>
    </source>
</evidence>